<dbReference type="STRING" id="947166.A0A1D1V172"/>
<dbReference type="GO" id="GO:0004016">
    <property type="term" value="F:adenylate cyclase activity"/>
    <property type="evidence" value="ECO:0007669"/>
    <property type="project" value="TreeGrafter"/>
</dbReference>
<dbReference type="InterPro" id="IPR029787">
    <property type="entry name" value="Nucleotide_cyclase"/>
</dbReference>
<evidence type="ECO:0000256" key="4">
    <source>
        <dbReference type="ARBA" id="ARBA00022989"/>
    </source>
</evidence>
<evidence type="ECO:0000259" key="9">
    <source>
        <dbReference type="Pfam" id="PF07714"/>
    </source>
</evidence>
<keyword evidence="5" id="KW-0472">Membrane</keyword>
<gene>
    <name evidence="10" type="primary">RvY_04549-1</name>
    <name evidence="10" type="synonym">RvY_04549.1</name>
    <name evidence="10" type="ORF">RvY_04549</name>
</gene>
<keyword evidence="2" id="KW-0812">Transmembrane</keyword>
<keyword evidence="7" id="KW-0456">Lyase</keyword>
<dbReference type="EMBL" id="BDGG01000002">
    <property type="protein sequence ID" value="GAU92473.1"/>
    <property type="molecule type" value="Genomic_DNA"/>
</dbReference>
<dbReference type="InterPro" id="IPR050401">
    <property type="entry name" value="Cyclic_nucleotide_synthase"/>
</dbReference>
<keyword evidence="6" id="KW-0325">Glycoprotein</keyword>
<dbReference type="SUPFAM" id="SSF55073">
    <property type="entry name" value="Nucleotide cyclase"/>
    <property type="match status" value="1"/>
</dbReference>
<evidence type="ECO:0000259" key="8">
    <source>
        <dbReference type="Pfam" id="PF00211"/>
    </source>
</evidence>
<dbReference type="OrthoDB" id="302535at2759"/>
<evidence type="ECO:0000256" key="7">
    <source>
        <dbReference type="ARBA" id="ARBA00023239"/>
    </source>
</evidence>
<dbReference type="InterPro" id="IPR001054">
    <property type="entry name" value="A/G_cyclase"/>
</dbReference>
<dbReference type="GO" id="GO:0004383">
    <property type="term" value="F:guanylate cyclase activity"/>
    <property type="evidence" value="ECO:0007669"/>
    <property type="project" value="TreeGrafter"/>
</dbReference>
<dbReference type="Gene3D" id="1.10.510.10">
    <property type="entry name" value="Transferase(Phosphotransferase) domain 1"/>
    <property type="match status" value="1"/>
</dbReference>
<dbReference type="GO" id="GO:0035556">
    <property type="term" value="P:intracellular signal transduction"/>
    <property type="evidence" value="ECO:0007669"/>
    <property type="project" value="InterPro"/>
</dbReference>
<dbReference type="GO" id="GO:0000166">
    <property type="term" value="F:nucleotide binding"/>
    <property type="evidence" value="ECO:0007669"/>
    <property type="project" value="UniProtKB-KW"/>
</dbReference>
<evidence type="ECO:0000256" key="1">
    <source>
        <dbReference type="ARBA" id="ARBA00004167"/>
    </source>
</evidence>
<dbReference type="GO" id="GO:0001653">
    <property type="term" value="F:peptide receptor activity"/>
    <property type="evidence" value="ECO:0007669"/>
    <property type="project" value="TreeGrafter"/>
</dbReference>
<evidence type="ECO:0000313" key="10">
    <source>
        <dbReference type="EMBL" id="GAU92473.1"/>
    </source>
</evidence>
<dbReference type="Pfam" id="PF07714">
    <property type="entry name" value="PK_Tyr_Ser-Thr"/>
    <property type="match status" value="1"/>
</dbReference>
<feature type="domain" description="Guanylate cyclase" evidence="8">
    <location>
        <begin position="404"/>
        <end position="452"/>
    </location>
</feature>
<keyword evidence="4" id="KW-1133">Transmembrane helix</keyword>
<dbReference type="GO" id="GO:0005886">
    <property type="term" value="C:plasma membrane"/>
    <property type="evidence" value="ECO:0007669"/>
    <property type="project" value="TreeGrafter"/>
</dbReference>
<dbReference type="PANTHER" id="PTHR11920:SF335">
    <property type="entry name" value="GUANYLATE CYCLASE"/>
    <property type="match status" value="1"/>
</dbReference>
<dbReference type="InterPro" id="IPR011009">
    <property type="entry name" value="Kinase-like_dom_sf"/>
</dbReference>
<sequence>MYLNALLALSRRYKWSKIAYVCWCPTRTPACQESGNEDGPLQSLLCDYLTTVTPALSASRGYSFALKYLTTDGSSPDYSILDNPDLLSHLSHRREFNHLFLDKWTEVNLQKLNTYNNAASTVQMHRSEAALGIWTSFNETNAFAKNIKSEITMREARFNNQFANHLLTVHAIKHRNVAEFYGVTFQLQECYALGAYSQRGSLATLVQSVDLLSDMTFRLHFIRDIVDGLQVVHQSALKYHGNFELALVLVDNHFTCQVAQAGYQHMADALNKVSYEGNSHEVSQQAKDIRQLGIALEELTSHSPVNKSELSDTHVHVNNDVSTNLHILVEQCQLESEWQRPRMPVIRQTIRPMIAKNSSIVELLITTLGKHAESLQRVVGERTAALVEETRKVDELLEQMLPRFGDAINTASRMESHGTANKIHVSTATHDLITAQRYGGFRFEDRGYVEIKVTIRLL</sequence>
<dbReference type="AlphaFoldDB" id="A0A1D1V172"/>
<organism evidence="10 11">
    <name type="scientific">Ramazzottius varieornatus</name>
    <name type="common">Water bear</name>
    <name type="synonym">Tardigrade</name>
    <dbReference type="NCBI Taxonomy" id="947166"/>
    <lineage>
        <taxon>Eukaryota</taxon>
        <taxon>Metazoa</taxon>
        <taxon>Ecdysozoa</taxon>
        <taxon>Tardigrada</taxon>
        <taxon>Eutardigrada</taxon>
        <taxon>Parachela</taxon>
        <taxon>Hypsibioidea</taxon>
        <taxon>Ramazzottiidae</taxon>
        <taxon>Ramazzottius</taxon>
    </lineage>
</organism>
<dbReference type="Gene3D" id="3.30.70.1230">
    <property type="entry name" value="Nucleotide cyclase"/>
    <property type="match status" value="1"/>
</dbReference>
<accession>A0A1D1V172</accession>
<proteinExistence type="predicted"/>
<dbReference type="PANTHER" id="PTHR11920">
    <property type="entry name" value="GUANYLYL CYCLASE"/>
    <property type="match status" value="1"/>
</dbReference>
<evidence type="ECO:0000256" key="3">
    <source>
        <dbReference type="ARBA" id="ARBA00022741"/>
    </source>
</evidence>
<dbReference type="Proteomes" id="UP000186922">
    <property type="component" value="Unassembled WGS sequence"/>
</dbReference>
<comment type="subcellular location">
    <subcellularLocation>
        <location evidence="1">Membrane</location>
        <topology evidence="1">Single-pass membrane protein</topology>
    </subcellularLocation>
</comment>
<evidence type="ECO:0008006" key="12">
    <source>
        <dbReference type="Google" id="ProtNLM"/>
    </source>
</evidence>
<dbReference type="InterPro" id="IPR001245">
    <property type="entry name" value="Ser-Thr/Tyr_kinase_cat_dom"/>
</dbReference>
<feature type="domain" description="Serine-threonine/tyrosine-protein kinase catalytic" evidence="9">
    <location>
        <begin position="132"/>
        <end position="267"/>
    </location>
</feature>
<evidence type="ECO:0000256" key="6">
    <source>
        <dbReference type="ARBA" id="ARBA00023180"/>
    </source>
</evidence>
<keyword evidence="3" id="KW-0547">Nucleotide-binding</keyword>
<dbReference type="GO" id="GO:0004672">
    <property type="term" value="F:protein kinase activity"/>
    <property type="evidence" value="ECO:0007669"/>
    <property type="project" value="InterPro"/>
</dbReference>
<dbReference type="Pfam" id="PF00211">
    <property type="entry name" value="Guanylate_cyc"/>
    <property type="match status" value="1"/>
</dbReference>
<name>A0A1D1V172_RAMVA</name>
<reference evidence="10 11" key="1">
    <citation type="journal article" date="2016" name="Nat. Commun.">
        <title>Extremotolerant tardigrade genome and improved radiotolerance of human cultured cells by tardigrade-unique protein.</title>
        <authorList>
            <person name="Hashimoto T."/>
            <person name="Horikawa D.D."/>
            <person name="Saito Y."/>
            <person name="Kuwahara H."/>
            <person name="Kozuka-Hata H."/>
            <person name="Shin-I T."/>
            <person name="Minakuchi Y."/>
            <person name="Ohishi K."/>
            <person name="Motoyama A."/>
            <person name="Aizu T."/>
            <person name="Enomoto A."/>
            <person name="Kondo K."/>
            <person name="Tanaka S."/>
            <person name="Hara Y."/>
            <person name="Koshikawa S."/>
            <person name="Sagara H."/>
            <person name="Miura T."/>
            <person name="Yokobori S."/>
            <person name="Miyagawa K."/>
            <person name="Suzuki Y."/>
            <person name="Kubo T."/>
            <person name="Oyama M."/>
            <person name="Kohara Y."/>
            <person name="Fujiyama A."/>
            <person name="Arakawa K."/>
            <person name="Katayama T."/>
            <person name="Toyoda A."/>
            <person name="Kunieda T."/>
        </authorList>
    </citation>
    <scope>NUCLEOTIDE SEQUENCE [LARGE SCALE GENOMIC DNA]</scope>
    <source>
        <strain evidence="10 11">YOKOZUNA-1</strain>
    </source>
</reference>
<protein>
    <recommendedName>
        <fullName evidence="12">Guanylate cyclase</fullName>
    </recommendedName>
</protein>
<evidence type="ECO:0000256" key="2">
    <source>
        <dbReference type="ARBA" id="ARBA00022692"/>
    </source>
</evidence>
<evidence type="ECO:0000256" key="5">
    <source>
        <dbReference type="ARBA" id="ARBA00023136"/>
    </source>
</evidence>
<dbReference type="GO" id="GO:0007168">
    <property type="term" value="P:receptor guanylyl cyclase signaling pathway"/>
    <property type="evidence" value="ECO:0007669"/>
    <property type="project" value="TreeGrafter"/>
</dbReference>
<keyword evidence="11" id="KW-1185">Reference proteome</keyword>
<comment type="caution">
    <text evidence="10">The sequence shown here is derived from an EMBL/GenBank/DDBJ whole genome shotgun (WGS) entry which is preliminary data.</text>
</comment>
<evidence type="ECO:0000313" key="11">
    <source>
        <dbReference type="Proteomes" id="UP000186922"/>
    </source>
</evidence>
<dbReference type="SUPFAM" id="SSF56112">
    <property type="entry name" value="Protein kinase-like (PK-like)"/>
    <property type="match status" value="1"/>
</dbReference>